<keyword evidence="1" id="KW-0808">Transferase</keyword>
<dbReference type="InterPro" id="IPR003018">
    <property type="entry name" value="GAF"/>
</dbReference>
<dbReference type="Proteomes" id="UP001551176">
    <property type="component" value="Unassembled WGS sequence"/>
</dbReference>
<proteinExistence type="predicted"/>
<dbReference type="SUPFAM" id="SSF55781">
    <property type="entry name" value="GAF domain-like"/>
    <property type="match status" value="1"/>
</dbReference>
<evidence type="ECO:0000313" key="7">
    <source>
        <dbReference type="EMBL" id="MEU6820225.1"/>
    </source>
</evidence>
<feature type="region of interest" description="Disordered" evidence="5">
    <location>
        <begin position="231"/>
        <end position="252"/>
    </location>
</feature>
<dbReference type="SMART" id="SM01012">
    <property type="entry name" value="ANTAR"/>
    <property type="match status" value="1"/>
</dbReference>
<keyword evidence="3" id="KW-0805">Transcription regulation</keyword>
<keyword evidence="8" id="KW-1185">Reference proteome</keyword>
<accession>A0ABV3BHK3</accession>
<dbReference type="InterPro" id="IPR029016">
    <property type="entry name" value="GAF-like_dom_sf"/>
</dbReference>
<dbReference type="InterPro" id="IPR005561">
    <property type="entry name" value="ANTAR"/>
</dbReference>
<dbReference type="RefSeq" id="WP_359345437.1">
    <property type="nucleotide sequence ID" value="NZ_JBEYXV010000002.1"/>
</dbReference>
<feature type="domain" description="ANTAR" evidence="6">
    <location>
        <begin position="167"/>
        <end position="228"/>
    </location>
</feature>
<dbReference type="EMBL" id="JBEYXV010000002">
    <property type="protein sequence ID" value="MEU6820225.1"/>
    <property type="molecule type" value="Genomic_DNA"/>
</dbReference>
<dbReference type="Gene3D" id="3.30.450.40">
    <property type="match status" value="1"/>
</dbReference>
<dbReference type="InterPro" id="IPR036388">
    <property type="entry name" value="WH-like_DNA-bd_sf"/>
</dbReference>
<dbReference type="InterPro" id="IPR012074">
    <property type="entry name" value="GAF_ANTAR"/>
</dbReference>
<evidence type="ECO:0000256" key="4">
    <source>
        <dbReference type="ARBA" id="ARBA00023163"/>
    </source>
</evidence>
<evidence type="ECO:0000256" key="5">
    <source>
        <dbReference type="SAM" id="MobiDB-lite"/>
    </source>
</evidence>
<dbReference type="PIRSF" id="PIRSF036625">
    <property type="entry name" value="GAF_ANTAR"/>
    <property type="match status" value="1"/>
</dbReference>
<gene>
    <name evidence="7" type="ORF">ABZ921_06315</name>
</gene>
<evidence type="ECO:0000313" key="8">
    <source>
        <dbReference type="Proteomes" id="UP001551176"/>
    </source>
</evidence>
<evidence type="ECO:0000256" key="1">
    <source>
        <dbReference type="ARBA" id="ARBA00022679"/>
    </source>
</evidence>
<keyword evidence="2" id="KW-0418">Kinase</keyword>
<dbReference type="Gene3D" id="1.10.10.10">
    <property type="entry name" value="Winged helix-like DNA-binding domain superfamily/Winged helix DNA-binding domain"/>
    <property type="match status" value="1"/>
</dbReference>
<dbReference type="PROSITE" id="PS50921">
    <property type="entry name" value="ANTAR"/>
    <property type="match status" value="1"/>
</dbReference>
<name>A0ABV3BHK3_9ACTN</name>
<organism evidence="7 8">
    <name type="scientific">Streptomyces atriruber</name>
    <dbReference type="NCBI Taxonomy" id="545121"/>
    <lineage>
        <taxon>Bacteria</taxon>
        <taxon>Bacillati</taxon>
        <taxon>Actinomycetota</taxon>
        <taxon>Actinomycetes</taxon>
        <taxon>Kitasatosporales</taxon>
        <taxon>Streptomycetaceae</taxon>
        <taxon>Streptomyces</taxon>
    </lineage>
</organism>
<dbReference type="Pfam" id="PF03861">
    <property type="entry name" value="ANTAR"/>
    <property type="match status" value="1"/>
</dbReference>
<keyword evidence="4" id="KW-0804">Transcription</keyword>
<evidence type="ECO:0000256" key="3">
    <source>
        <dbReference type="ARBA" id="ARBA00023015"/>
    </source>
</evidence>
<protein>
    <submittedName>
        <fullName evidence="7">GAF and ANTAR domain-containing protein</fullName>
    </submittedName>
</protein>
<sequence>MSREQKIAETFVELADTLVADFDVIDFLQQLTVRCRDIFAVTDVAVLLAYPGPQLYSPAPCDPSPTLAAVLDLALGSGPALDAYRTAAVVSPGNLASAPSAWREFTIQAREAGYTYASAVPLRLRHETIGSLLLLRATDSPLPADDLTMAQAFADAATIGLLHARTLEVADTVNEQLHTALHSRIAIEQAKGFLAAHRNTSLDDAFATMRNHARRNRLLLTAVARHIVDTGDLPLPSAASPRRHPADGVAND</sequence>
<dbReference type="SUPFAM" id="SSF52172">
    <property type="entry name" value="CheY-like"/>
    <property type="match status" value="1"/>
</dbReference>
<reference evidence="7 8" key="1">
    <citation type="submission" date="2024-06" db="EMBL/GenBank/DDBJ databases">
        <title>The Natural Products Discovery Center: Release of the First 8490 Sequenced Strains for Exploring Actinobacteria Biosynthetic Diversity.</title>
        <authorList>
            <person name="Kalkreuter E."/>
            <person name="Kautsar S.A."/>
            <person name="Yang D."/>
            <person name="Bader C.D."/>
            <person name="Teijaro C.N."/>
            <person name="Fluegel L."/>
            <person name="Davis C.M."/>
            <person name="Simpson J.R."/>
            <person name="Lauterbach L."/>
            <person name="Steele A.D."/>
            <person name="Gui C."/>
            <person name="Meng S."/>
            <person name="Li G."/>
            <person name="Viehrig K."/>
            <person name="Ye F."/>
            <person name="Su P."/>
            <person name="Kiefer A.F."/>
            <person name="Nichols A."/>
            <person name="Cepeda A.J."/>
            <person name="Yan W."/>
            <person name="Fan B."/>
            <person name="Jiang Y."/>
            <person name="Adhikari A."/>
            <person name="Zheng C.-J."/>
            <person name="Schuster L."/>
            <person name="Cowan T.M."/>
            <person name="Smanski M.J."/>
            <person name="Chevrette M.G."/>
            <person name="De Carvalho L.P.S."/>
            <person name="Shen B."/>
        </authorList>
    </citation>
    <scope>NUCLEOTIDE SEQUENCE [LARGE SCALE GENOMIC DNA]</scope>
    <source>
        <strain evidence="7 8">NPDC046838</strain>
    </source>
</reference>
<dbReference type="InterPro" id="IPR011006">
    <property type="entry name" value="CheY-like_superfamily"/>
</dbReference>
<evidence type="ECO:0000256" key="2">
    <source>
        <dbReference type="ARBA" id="ARBA00022777"/>
    </source>
</evidence>
<evidence type="ECO:0000259" key="6">
    <source>
        <dbReference type="PROSITE" id="PS50921"/>
    </source>
</evidence>
<dbReference type="Pfam" id="PF01590">
    <property type="entry name" value="GAF"/>
    <property type="match status" value="1"/>
</dbReference>
<comment type="caution">
    <text evidence="7">The sequence shown here is derived from an EMBL/GenBank/DDBJ whole genome shotgun (WGS) entry which is preliminary data.</text>
</comment>